<comment type="caution">
    <text evidence="10">The sequence shown here is derived from an EMBL/GenBank/DDBJ whole genome shotgun (WGS) entry which is preliminary data.</text>
</comment>
<name>A0ABW1T012_9ACTN</name>
<feature type="region of interest" description="Disordered" evidence="7">
    <location>
        <begin position="79"/>
        <end position="108"/>
    </location>
</feature>
<dbReference type="Gene3D" id="4.10.320.10">
    <property type="entry name" value="E3-binding domain"/>
    <property type="match status" value="2"/>
</dbReference>
<evidence type="ECO:0000313" key="10">
    <source>
        <dbReference type="EMBL" id="MFC6238053.1"/>
    </source>
</evidence>
<dbReference type="GO" id="GO:0016746">
    <property type="term" value="F:acyltransferase activity"/>
    <property type="evidence" value="ECO:0007669"/>
    <property type="project" value="UniProtKB-KW"/>
</dbReference>
<evidence type="ECO:0000256" key="6">
    <source>
        <dbReference type="RuleBase" id="RU003423"/>
    </source>
</evidence>
<dbReference type="Pfam" id="PF00198">
    <property type="entry name" value="2-oxoacid_dh"/>
    <property type="match status" value="1"/>
</dbReference>
<dbReference type="PANTHER" id="PTHR43178:SF5">
    <property type="entry name" value="LIPOAMIDE ACYLTRANSFERASE COMPONENT OF BRANCHED-CHAIN ALPHA-KETO ACID DEHYDROGENASE COMPLEX, MITOCHONDRIAL"/>
    <property type="match status" value="1"/>
</dbReference>
<dbReference type="InterPro" id="IPR023213">
    <property type="entry name" value="CAT-like_dom_sf"/>
</dbReference>
<evidence type="ECO:0000256" key="1">
    <source>
        <dbReference type="ARBA" id="ARBA00001938"/>
    </source>
</evidence>
<dbReference type="InterPro" id="IPR000089">
    <property type="entry name" value="Biotin_lipoyl"/>
</dbReference>
<evidence type="ECO:0000256" key="3">
    <source>
        <dbReference type="ARBA" id="ARBA00022679"/>
    </source>
</evidence>
<keyword evidence="4 6" id="KW-0450">Lipoyl</keyword>
<feature type="domain" description="Peripheral subunit-binding (PSBD)" evidence="9">
    <location>
        <begin position="182"/>
        <end position="219"/>
    </location>
</feature>
<sequence>MGEFRMPSLGADMTEGTLVEWLVGPGDAVTHGQIIAVIDTVKSAIDIEAFEDGVVERLLVEPGTTVTVGSPLALIGAGSSTAPAEPPVQPAASAPAADGPAAHAEHAHHAPVSPIVRHLAHDLHVDLEAVEGTGRGGGVTRHDVERAADQARSAHEPAAPVPAAPAAPAGRTTSAGVGAHVAASPRARRLAEQLGVDLASLVGTGPRGAVSVEDVQRASTTAVPEPAASGAAAPPRAGRSADVRVAERKEAMQAATAALMARSKREIPHYYLETTIDLKASLDWLAARNQGRSPSERLLPAALLLKATATCLLAVPELNGFYVNEHFEPHEHVDLGVAVSLRAGGLLVANLREADTLTVEELMARLKDIATRARAGRLTGSEMSVPTVTVTNLGDQGADLVHGVIYPPQVALVGFGRIVDRPWAVDGMLAVRPVVVATLAADHRVTDGHRGSRFLAALDAALQKPEEL</sequence>
<dbReference type="Gene3D" id="3.30.559.10">
    <property type="entry name" value="Chloramphenicol acetyltransferase-like domain"/>
    <property type="match status" value="1"/>
</dbReference>
<protein>
    <recommendedName>
        <fullName evidence="6">Dihydrolipoamide acetyltransferase component of pyruvate dehydrogenase complex</fullName>
        <ecNumber evidence="6">2.3.1.-</ecNumber>
    </recommendedName>
</protein>
<gene>
    <name evidence="10" type="ORF">ACFQGU_09190</name>
</gene>
<dbReference type="RefSeq" id="WP_386765915.1">
    <property type="nucleotide sequence ID" value="NZ_JBHSTI010000008.1"/>
</dbReference>
<dbReference type="InterPro" id="IPR036625">
    <property type="entry name" value="E3-bd_dom_sf"/>
</dbReference>
<dbReference type="PROSITE" id="PS50968">
    <property type="entry name" value="BIOTINYL_LIPOYL"/>
    <property type="match status" value="1"/>
</dbReference>
<dbReference type="SUPFAM" id="SSF47005">
    <property type="entry name" value="Peripheral subunit-binding domain of 2-oxo acid dehydrogenase complex"/>
    <property type="match status" value="2"/>
</dbReference>
<feature type="region of interest" description="Disordered" evidence="7">
    <location>
        <begin position="146"/>
        <end position="173"/>
    </location>
</feature>
<dbReference type="Pfam" id="PF02817">
    <property type="entry name" value="E3_binding"/>
    <property type="match status" value="2"/>
</dbReference>
<evidence type="ECO:0000313" key="11">
    <source>
        <dbReference type="Proteomes" id="UP001596138"/>
    </source>
</evidence>
<comment type="similarity">
    <text evidence="2 6">Belongs to the 2-oxoacid dehydrogenase family.</text>
</comment>
<keyword evidence="5 6" id="KW-0012">Acyltransferase</keyword>
<keyword evidence="3 6" id="KW-0808">Transferase</keyword>
<accession>A0ABW1T012</accession>
<reference evidence="11" key="1">
    <citation type="journal article" date="2019" name="Int. J. Syst. Evol. Microbiol.">
        <title>The Global Catalogue of Microorganisms (GCM) 10K type strain sequencing project: providing services to taxonomists for standard genome sequencing and annotation.</title>
        <authorList>
            <consortium name="The Broad Institute Genomics Platform"/>
            <consortium name="The Broad Institute Genome Sequencing Center for Infectious Disease"/>
            <person name="Wu L."/>
            <person name="Ma J."/>
        </authorList>
    </citation>
    <scope>NUCLEOTIDE SEQUENCE [LARGE SCALE GENOMIC DNA]</scope>
    <source>
        <strain evidence="11">CGMCC 4.7317</strain>
    </source>
</reference>
<dbReference type="CDD" id="cd06849">
    <property type="entry name" value="lipoyl_domain"/>
    <property type="match status" value="1"/>
</dbReference>
<feature type="domain" description="Peripheral subunit-binding (PSBD)" evidence="9">
    <location>
        <begin position="111"/>
        <end position="148"/>
    </location>
</feature>
<evidence type="ECO:0000259" key="8">
    <source>
        <dbReference type="PROSITE" id="PS50968"/>
    </source>
</evidence>
<dbReference type="InterPro" id="IPR011053">
    <property type="entry name" value="Single_hybrid_motif"/>
</dbReference>
<dbReference type="PROSITE" id="PS51826">
    <property type="entry name" value="PSBD"/>
    <property type="match status" value="2"/>
</dbReference>
<dbReference type="InterPro" id="IPR004167">
    <property type="entry name" value="PSBD"/>
</dbReference>
<feature type="compositionally biased region" description="Low complexity" evidence="7">
    <location>
        <begin position="90"/>
        <end position="102"/>
    </location>
</feature>
<comment type="cofactor">
    <cofactor evidence="1 6">
        <name>(R)-lipoate</name>
        <dbReference type="ChEBI" id="CHEBI:83088"/>
    </cofactor>
</comment>
<feature type="compositionally biased region" description="Basic and acidic residues" evidence="7">
    <location>
        <begin position="146"/>
        <end position="155"/>
    </location>
</feature>
<evidence type="ECO:0000256" key="2">
    <source>
        <dbReference type="ARBA" id="ARBA00007317"/>
    </source>
</evidence>
<evidence type="ECO:0000256" key="4">
    <source>
        <dbReference type="ARBA" id="ARBA00022823"/>
    </source>
</evidence>
<organism evidence="10 11">
    <name type="scientific">Longivirga aurantiaca</name>
    <dbReference type="NCBI Taxonomy" id="1837743"/>
    <lineage>
        <taxon>Bacteria</taxon>
        <taxon>Bacillati</taxon>
        <taxon>Actinomycetota</taxon>
        <taxon>Actinomycetes</taxon>
        <taxon>Sporichthyales</taxon>
        <taxon>Sporichthyaceae</taxon>
        <taxon>Longivirga</taxon>
    </lineage>
</organism>
<dbReference type="SUPFAM" id="SSF51230">
    <property type="entry name" value="Single hybrid motif"/>
    <property type="match status" value="1"/>
</dbReference>
<evidence type="ECO:0000256" key="5">
    <source>
        <dbReference type="ARBA" id="ARBA00023315"/>
    </source>
</evidence>
<dbReference type="InterPro" id="IPR050743">
    <property type="entry name" value="2-oxoacid_DH_E2_comp"/>
</dbReference>
<dbReference type="SUPFAM" id="SSF52777">
    <property type="entry name" value="CoA-dependent acyltransferases"/>
    <property type="match status" value="1"/>
</dbReference>
<dbReference type="Gene3D" id="2.40.50.100">
    <property type="match status" value="1"/>
</dbReference>
<dbReference type="InterPro" id="IPR001078">
    <property type="entry name" value="2-oxoacid_DH_actylTfrase"/>
</dbReference>
<dbReference type="Pfam" id="PF00364">
    <property type="entry name" value="Biotin_lipoyl"/>
    <property type="match status" value="1"/>
</dbReference>
<dbReference type="EMBL" id="JBHSTI010000008">
    <property type="protein sequence ID" value="MFC6238053.1"/>
    <property type="molecule type" value="Genomic_DNA"/>
</dbReference>
<evidence type="ECO:0000256" key="7">
    <source>
        <dbReference type="SAM" id="MobiDB-lite"/>
    </source>
</evidence>
<dbReference type="EC" id="2.3.1.-" evidence="6"/>
<evidence type="ECO:0000259" key="9">
    <source>
        <dbReference type="PROSITE" id="PS51826"/>
    </source>
</evidence>
<proteinExistence type="inferred from homology"/>
<feature type="domain" description="Lipoyl-binding" evidence="8">
    <location>
        <begin position="1"/>
        <end position="76"/>
    </location>
</feature>
<dbReference type="PANTHER" id="PTHR43178">
    <property type="entry name" value="DIHYDROLIPOAMIDE ACETYLTRANSFERASE COMPONENT OF PYRUVATE DEHYDROGENASE COMPLEX"/>
    <property type="match status" value="1"/>
</dbReference>
<keyword evidence="11" id="KW-1185">Reference proteome</keyword>
<dbReference type="Proteomes" id="UP001596138">
    <property type="component" value="Unassembled WGS sequence"/>
</dbReference>